<sequence>MLLSRCSRLLRPPALAPAASGRLYSSLPASFSVSRQAASQTGRTGYELDPKDIADTLQNDPNLAAFFDADTLKEVERAAKAPAADAAEPYDPYDLSALPVSAGDAGPAGLVGPADSAGPQTMSTEAFVRMMAASEAPGVGPASGVDDAEVLSSDDYLSEMLQQQPDGGSAAAVAAAAMAEESKITRFLRKDEVGSPSRLPTHLPLKSLVGTELPLVVVSKLTDPRLNLSIEKYIYDNYPDPKDPLNRFARRLFLYKNSNCVVLGKNQNIFREINLRLASTYSTPILRRFSGGGTVVHDLGNFNFSFICLKEDFSRTAFTTELVNNWNSALHSRKIPGAFELEINEKGDMIRKLDKKKISGSAFQISKGKSLHHGTMLLNSDLHTLGRLIKLDESRLSSIQDRATKSIPSPVTNTNMDQNTFVELCIDSFVGKFGVPTDLGSKIEKLKVDNLHLVRHHNIEAQLLKIDDMTELPAEILETYDQLCSWDWTFGKSPRFQMDFTLEDGNMKLKFDVNQGRVVGLEFDKDDDDHRLDDLVLALSTKGNVVDFSGPSVSKFVSDANLRRQLAWHIDQCTDYKRIGVQI</sequence>
<evidence type="ECO:0000259" key="5">
    <source>
        <dbReference type="PROSITE" id="PS51733"/>
    </source>
</evidence>
<evidence type="ECO:0000256" key="2">
    <source>
        <dbReference type="ARBA" id="ARBA00005085"/>
    </source>
</evidence>
<comment type="pathway">
    <text evidence="2">Protein modification; protein lipoylation via exogenous pathway; protein N(6)-(lipoyl)lysine from lipoate: step 2/2.</text>
</comment>
<organism evidence="6 7">
    <name type="scientific">Pichia membranifaciens NRRL Y-2026</name>
    <dbReference type="NCBI Taxonomy" id="763406"/>
    <lineage>
        <taxon>Eukaryota</taxon>
        <taxon>Fungi</taxon>
        <taxon>Dikarya</taxon>
        <taxon>Ascomycota</taxon>
        <taxon>Saccharomycotina</taxon>
        <taxon>Pichiomycetes</taxon>
        <taxon>Pichiales</taxon>
        <taxon>Pichiaceae</taxon>
        <taxon>Pichia</taxon>
    </lineage>
</organism>
<dbReference type="Proteomes" id="UP000094455">
    <property type="component" value="Unassembled WGS sequence"/>
</dbReference>
<evidence type="ECO:0000256" key="3">
    <source>
        <dbReference type="ARBA" id="ARBA00008242"/>
    </source>
</evidence>
<dbReference type="InterPro" id="IPR045864">
    <property type="entry name" value="aa-tRNA-synth_II/BPL/LPL"/>
</dbReference>
<dbReference type="AlphaFoldDB" id="A0A1E3NR77"/>
<dbReference type="Gene3D" id="3.30.930.10">
    <property type="entry name" value="Bira Bifunctional Protein, Domain 2"/>
    <property type="match status" value="1"/>
</dbReference>
<dbReference type="GO" id="GO:0017118">
    <property type="term" value="F:lipoyltransferase activity"/>
    <property type="evidence" value="ECO:0007669"/>
    <property type="project" value="TreeGrafter"/>
</dbReference>
<dbReference type="UniPathway" id="UPA00537">
    <property type="reaction ID" value="UER00595"/>
</dbReference>
<dbReference type="InterPro" id="IPR004562">
    <property type="entry name" value="LipoylTrfase_LipoateP_Ligase"/>
</dbReference>
<dbReference type="CDD" id="cd16443">
    <property type="entry name" value="LplA"/>
    <property type="match status" value="1"/>
</dbReference>
<dbReference type="GeneID" id="30176921"/>
<dbReference type="InterPro" id="IPR004143">
    <property type="entry name" value="BPL_LPL_catalytic"/>
</dbReference>
<keyword evidence="7" id="KW-1185">Reference proteome</keyword>
<dbReference type="PANTHER" id="PTHR12561:SF3">
    <property type="entry name" value="LIPOYLTRANSFERASE 1, MITOCHONDRIAL"/>
    <property type="match status" value="1"/>
</dbReference>
<gene>
    <name evidence="6" type="ORF">PICMEDRAFT_14129</name>
</gene>
<protein>
    <recommendedName>
        <fullName evidence="4">Putative lipoate-protein ligase A</fullName>
    </recommendedName>
</protein>
<comment type="function">
    <text evidence="1">Catalyzes both the ATP-dependent activation of exogenously supplied lipoate to lipoyl-AMP and the transfer of the activated lipoyl onto the lipoyl domains of lipoate-dependent enzymes.</text>
</comment>
<dbReference type="GO" id="GO:0005739">
    <property type="term" value="C:mitochondrion"/>
    <property type="evidence" value="ECO:0007669"/>
    <property type="project" value="TreeGrafter"/>
</dbReference>
<evidence type="ECO:0000256" key="4">
    <source>
        <dbReference type="ARBA" id="ARBA00015925"/>
    </source>
</evidence>
<feature type="domain" description="BPL/LPL catalytic" evidence="5">
    <location>
        <begin position="246"/>
        <end position="437"/>
    </location>
</feature>
<reference evidence="6 7" key="1">
    <citation type="journal article" date="2016" name="Proc. Natl. Acad. Sci. U.S.A.">
        <title>Comparative genomics of biotechnologically important yeasts.</title>
        <authorList>
            <person name="Riley R."/>
            <person name="Haridas S."/>
            <person name="Wolfe K.H."/>
            <person name="Lopes M.R."/>
            <person name="Hittinger C.T."/>
            <person name="Goeker M."/>
            <person name="Salamov A.A."/>
            <person name="Wisecaver J.H."/>
            <person name="Long T.M."/>
            <person name="Calvey C.H."/>
            <person name="Aerts A.L."/>
            <person name="Barry K.W."/>
            <person name="Choi C."/>
            <person name="Clum A."/>
            <person name="Coughlan A.Y."/>
            <person name="Deshpande S."/>
            <person name="Douglass A.P."/>
            <person name="Hanson S.J."/>
            <person name="Klenk H.-P."/>
            <person name="LaButti K.M."/>
            <person name="Lapidus A."/>
            <person name="Lindquist E.A."/>
            <person name="Lipzen A.M."/>
            <person name="Meier-Kolthoff J.P."/>
            <person name="Ohm R.A."/>
            <person name="Otillar R.P."/>
            <person name="Pangilinan J.L."/>
            <person name="Peng Y."/>
            <person name="Rokas A."/>
            <person name="Rosa C.A."/>
            <person name="Scheuner C."/>
            <person name="Sibirny A.A."/>
            <person name="Slot J.C."/>
            <person name="Stielow J.B."/>
            <person name="Sun H."/>
            <person name="Kurtzman C.P."/>
            <person name="Blackwell M."/>
            <person name="Grigoriev I.V."/>
            <person name="Jeffries T.W."/>
        </authorList>
    </citation>
    <scope>NUCLEOTIDE SEQUENCE [LARGE SCALE GENOMIC DNA]</scope>
    <source>
        <strain evidence="6 7">NRRL Y-2026</strain>
    </source>
</reference>
<dbReference type="Pfam" id="PF21948">
    <property type="entry name" value="LplA-B_cat"/>
    <property type="match status" value="1"/>
</dbReference>
<dbReference type="EMBL" id="KV454001">
    <property type="protein sequence ID" value="ODQ48580.1"/>
    <property type="molecule type" value="Genomic_DNA"/>
</dbReference>
<proteinExistence type="inferred from homology"/>
<dbReference type="PANTHER" id="PTHR12561">
    <property type="entry name" value="LIPOATE-PROTEIN LIGASE"/>
    <property type="match status" value="1"/>
</dbReference>
<comment type="similarity">
    <text evidence="3">Belongs to the LplA family.</text>
</comment>
<dbReference type="SUPFAM" id="SSF55681">
    <property type="entry name" value="Class II aaRS and biotin synthetases"/>
    <property type="match status" value="1"/>
</dbReference>
<evidence type="ECO:0000256" key="1">
    <source>
        <dbReference type="ARBA" id="ARBA00003253"/>
    </source>
</evidence>
<dbReference type="PROSITE" id="PS51733">
    <property type="entry name" value="BPL_LPL_CATALYTIC"/>
    <property type="match status" value="1"/>
</dbReference>
<evidence type="ECO:0000313" key="6">
    <source>
        <dbReference type="EMBL" id="ODQ48580.1"/>
    </source>
</evidence>
<accession>A0A1E3NR77</accession>
<dbReference type="STRING" id="763406.A0A1E3NR77"/>
<name>A0A1E3NR77_9ASCO</name>
<evidence type="ECO:0000313" key="7">
    <source>
        <dbReference type="Proteomes" id="UP000094455"/>
    </source>
</evidence>
<dbReference type="GO" id="GO:0009249">
    <property type="term" value="P:protein lipoylation"/>
    <property type="evidence" value="ECO:0007669"/>
    <property type="project" value="InterPro"/>
</dbReference>
<dbReference type="OrthoDB" id="201621at2759"/>
<dbReference type="RefSeq" id="XP_019019693.1">
    <property type="nucleotide sequence ID" value="XM_019160234.1"/>
</dbReference>